<dbReference type="SMART" id="SM01135">
    <property type="entry name" value="DIRP"/>
    <property type="match status" value="1"/>
</dbReference>
<dbReference type="GO" id="GO:0006351">
    <property type="term" value="P:DNA-templated transcription"/>
    <property type="evidence" value="ECO:0007669"/>
    <property type="project" value="InterPro"/>
</dbReference>
<feature type="compositionally biased region" description="Low complexity" evidence="3">
    <location>
        <begin position="257"/>
        <end position="268"/>
    </location>
</feature>
<dbReference type="GO" id="GO:0003677">
    <property type="term" value="F:DNA binding"/>
    <property type="evidence" value="ECO:0007669"/>
    <property type="project" value="TreeGrafter"/>
</dbReference>
<feature type="compositionally biased region" description="Low complexity" evidence="3">
    <location>
        <begin position="293"/>
        <end position="303"/>
    </location>
</feature>
<dbReference type="GO" id="GO:0017053">
    <property type="term" value="C:transcription repressor complex"/>
    <property type="evidence" value="ECO:0007669"/>
    <property type="project" value="InterPro"/>
</dbReference>
<feature type="compositionally biased region" description="Polar residues" evidence="3">
    <location>
        <begin position="41"/>
        <end position="75"/>
    </location>
</feature>
<feature type="region of interest" description="Disordered" evidence="3">
    <location>
        <begin position="1"/>
        <end position="84"/>
    </location>
</feature>
<feature type="region of interest" description="Disordered" evidence="3">
    <location>
        <begin position="545"/>
        <end position="566"/>
    </location>
</feature>
<keyword evidence="2" id="KW-0539">Nucleus</keyword>
<gene>
    <name evidence="5" type="primary">lin9</name>
    <name evidence="5" type="ORF">DFA_02624</name>
</gene>
<dbReference type="KEGG" id="dfa:DFA_02624"/>
<sequence length="801" mass="88872">MSNKDNSTTPSSINRTPSKRRSAASAANAILSLNQSPAPSPSSKTMTFQPPSSSTGTQPFSPRTSSNTIIGSASSPAAPLDEREHPLLGPMWTLHEVTDFWHIVKKQKPSDWNSVIKKFPNRTCDMLESMYNLTSSIIPECRGPDNFQFMVKGIFLSGATTGSSSNQPPPSSNTNGGGGGGGITRSVSKTRRGQQNLQQQSSYTQPPLPTFNEDIVNSTTESSQPPPPSHSTRPTTKSKARRLFTDPPASSINQPDTSTSTTTTTTSTPQSLTKKRKAKEMQASPLPSPSLSPPLSSSPSSLPAKLRSKSKYSSPTSDTISGANSHPSPSSPRPTFVPTQQTQLSIQKRLTNFLTSHPKASNPPTDPSCTLSPHQNLRLSGKWALCEWFYSDIDAPFFFYNEFQMWLNQNGIGSIKKLSRMEWNQVRSRMKKPRRLSQRFFEEAREKLYQTRDKIRQSMLTNDLFKFIQIEPDSKVLYIKDNSLLSGIIISYIEPSQTYTIKNDVSNQIDYISDIHVMSIDKNIKSIIENNFLAQSSNQTLQQPILNHHNHNNNNNNDMNGGGDYNQQYSQTMDDGTMVVGDEDMNGMQQGGGGGGQMNLILVLGLIVVLEKKEALIGQIERMNDQAQDSFMVGDYPQSFRREYSKNDMNLNHNYPQQIATIQQAHQFSVDSLMTLAKDKSKEYVDQVALSSMDLKENHVNFHDIHSNVKDTIYGSVILMTLLKQSCTNSNLSSQDISTLLDISLQYIKPKATENLEIFNQIQESIQILKQKILIDQQSRLSAAAADSSAPTTLSLMDTNE</sequence>
<organism evidence="5 6">
    <name type="scientific">Cavenderia fasciculata</name>
    <name type="common">Slime mold</name>
    <name type="synonym">Dictyostelium fasciculatum</name>
    <dbReference type="NCBI Taxonomy" id="261658"/>
    <lineage>
        <taxon>Eukaryota</taxon>
        <taxon>Amoebozoa</taxon>
        <taxon>Evosea</taxon>
        <taxon>Eumycetozoa</taxon>
        <taxon>Dictyostelia</taxon>
        <taxon>Acytosteliales</taxon>
        <taxon>Cavenderiaceae</taxon>
        <taxon>Cavenderia</taxon>
    </lineage>
</organism>
<name>F4PZX1_CACFS</name>
<proteinExistence type="predicted"/>
<dbReference type="GO" id="GO:0005654">
    <property type="term" value="C:nucleoplasm"/>
    <property type="evidence" value="ECO:0007669"/>
    <property type="project" value="TreeGrafter"/>
</dbReference>
<protein>
    <submittedName>
        <fullName evidence="5">RmlC-like cupin family protein</fullName>
    </submittedName>
</protein>
<dbReference type="GO" id="GO:0006357">
    <property type="term" value="P:regulation of transcription by RNA polymerase II"/>
    <property type="evidence" value="ECO:0007669"/>
    <property type="project" value="TreeGrafter"/>
</dbReference>
<feature type="compositionally biased region" description="Low complexity" evidence="3">
    <location>
        <begin position="23"/>
        <end position="36"/>
    </location>
</feature>
<keyword evidence="6" id="KW-1185">Reference proteome</keyword>
<dbReference type="STRING" id="1054147.F4PZX1"/>
<feature type="compositionally biased region" description="Polar residues" evidence="3">
    <location>
        <begin position="1"/>
        <end position="16"/>
    </location>
</feature>
<dbReference type="OMA" id="FQIEYSK"/>
<reference evidence="6" key="1">
    <citation type="journal article" date="2011" name="Genome Res.">
        <title>Phylogeny-wide analysis of social amoeba genomes highlights ancient origins for complex intercellular communication.</title>
        <authorList>
            <person name="Heidel A.J."/>
            <person name="Lawal H.M."/>
            <person name="Felder M."/>
            <person name="Schilde C."/>
            <person name="Helps N.R."/>
            <person name="Tunggal B."/>
            <person name="Rivero F."/>
            <person name="John U."/>
            <person name="Schleicher M."/>
            <person name="Eichinger L."/>
            <person name="Platzer M."/>
            <person name="Noegel A.A."/>
            <person name="Schaap P."/>
            <person name="Gloeckner G."/>
        </authorList>
    </citation>
    <scope>NUCLEOTIDE SEQUENCE [LARGE SCALE GENOMIC DNA]</scope>
    <source>
        <strain evidence="6">SH3</strain>
    </source>
</reference>
<feature type="compositionally biased region" description="Low complexity" evidence="3">
    <location>
        <begin position="194"/>
        <end position="205"/>
    </location>
</feature>
<evidence type="ECO:0000256" key="1">
    <source>
        <dbReference type="ARBA" id="ARBA00004123"/>
    </source>
</evidence>
<dbReference type="PANTHER" id="PTHR21689">
    <property type="entry name" value="LIN-9"/>
    <property type="match status" value="1"/>
</dbReference>
<dbReference type="PANTHER" id="PTHR21689:SF2">
    <property type="entry name" value="PROTEIN LIN-9 HOMOLOG"/>
    <property type="match status" value="1"/>
</dbReference>
<evidence type="ECO:0000256" key="3">
    <source>
        <dbReference type="SAM" id="MobiDB-lite"/>
    </source>
</evidence>
<dbReference type="Proteomes" id="UP000007797">
    <property type="component" value="Unassembled WGS sequence"/>
</dbReference>
<evidence type="ECO:0000256" key="2">
    <source>
        <dbReference type="ARBA" id="ARBA00023242"/>
    </source>
</evidence>
<dbReference type="RefSeq" id="XP_004357347.1">
    <property type="nucleotide sequence ID" value="XM_004357291.1"/>
</dbReference>
<dbReference type="Pfam" id="PF06584">
    <property type="entry name" value="DIRP"/>
    <property type="match status" value="1"/>
</dbReference>
<evidence type="ECO:0000313" key="5">
    <source>
        <dbReference type="EMBL" id="EGG18885.1"/>
    </source>
</evidence>
<dbReference type="GeneID" id="14871000"/>
<dbReference type="InterPro" id="IPR010561">
    <property type="entry name" value="LIN-9/ALY1"/>
</dbReference>
<feature type="region of interest" description="Disordered" evidence="3">
    <location>
        <begin position="160"/>
        <end position="344"/>
    </location>
</feature>
<comment type="subcellular location">
    <subcellularLocation>
        <location evidence="1">Nucleus</location>
    </subcellularLocation>
</comment>
<dbReference type="GO" id="GO:0051726">
    <property type="term" value="P:regulation of cell cycle"/>
    <property type="evidence" value="ECO:0007669"/>
    <property type="project" value="TreeGrafter"/>
</dbReference>
<feature type="compositionally biased region" description="Polar residues" evidence="3">
    <location>
        <begin position="311"/>
        <end position="328"/>
    </location>
</feature>
<feature type="domain" description="DIRP" evidence="4">
    <location>
        <begin position="389"/>
        <end position="478"/>
    </location>
</feature>
<dbReference type="InterPro" id="IPR033471">
    <property type="entry name" value="DIRP"/>
</dbReference>
<dbReference type="EMBL" id="GL883017">
    <property type="protein sequence ID" value="EGG18885.1"/>
    <property type="molecule type" value="Genomic_DNA"/>
</dbReference>
<evidence type="ECO:0000259" key="4">
    <source>
        <dbReference type="SMART" id="SM01135"/>
    </source>
</evidence>
<evidence type="ECO:0000313" key="6">
    <source>
        <dbReference type="Proteomes" id="UP000007797"/>
    </source>
</evidence>
<dbReference type="AlphaFoldDB" id="F4PZX1"/>
<dbReference type="OrthoDB" id="2339771at2759"/>
<accession>F4PZX1</accession>